<evidence type="ECO:0000256" key="1">
    <source>
        <dbReference type="SAM" id="MobiDB-lite"/>
    </source>
</evidence>
<sequence length="168" mass="18872">MATRGGAMGVKLPIITFTFQEEWQGHLLYYTPFVAADANEVKPVEKKTPTKPKKSPAKPLSQLTEEDVIPSLKATLEAQDHITELELSFEENILEGFFLKKGNPYSFWAFFPDGVLTGPRGCSLSSYGSGVSSIEPFLIDEKKITEKHIVFWVEKRLAAQGIIPVWRR</sequence>
<accession>A0A4U5MNQ5</accession>
<dbReference type="AlphaFoldDB" id="A0A4U5MNQ5"/>
<dbReference type="EMBL" id="RCHU01001188">
    <property type="protein sequence ID" value="TKR71214.1"/>
    <property type="molecule type" value="Genomic_DNA"/>
</dbReference>
<proteinExistence type="predicted"/>
<dbReference type="Pfam" id="PF11210">
    <property type="entry name" value="DUF2996"/>
    <property type="match status" value="1"/>
</dbReference>
<dbReference type="InterPro" id="IPR021374">
    <property type="entry name" value="DUF2996"/>
</dbReference>
<organism evidence="2">
    <name type="scientific">Populus alba</name>
    <name type="common">White poplar</name>
    <dbReference type="NCBI Taxonomy" id="43335"/>
    <lineage>
        <taxon>Eukaryota</taxon>
        <taxon>Viridiplantae</taxon>
        <taxon>Streptophyta</taxon>
        <taxon>Embryophyta</taxon>
        <taxon>Tracheophyta</taxon>
        <taxon>Spermatophyta</taxon>
        <taxon>Magnoliopsida</taxon>
        <taxon>eudicotyledons</taxon>
        <taxon>Gunneridae</taxon>
        <taxon>Pentapetalae</taxon>
        <taxon>rosids</taxon>
        <taxon>fabids</taxon>
        <taxon>Malpighiales</taxon>
        <taxon>Salicaceae</taxon>
        <taxon>Saliceae</taxon>
        <taxon>Populus</taxon>
    </lineage>
</organism>
<reference evidence="2" key="1">
    <citation type="submission" date="2018-10" db="EMBL/GenBank/DDBJ databases">
        <title>Population genomic analysis revealed the cold adaptation of white poplar.</title>
        <authorList>
            <person name="Liu Y.-J."/>
        </authorList>
    </citation>
    <scope>NUCLEOTIDE SEQUENCE [LARGE SCALE GENOMIC DNA]</scope>
    <source>
        <strain evidence="2">PAL-ZL1</strain>
    </source>
</reference>
<name>A0A4U5MNQ5_POPAL</name>
<evidence type="ECO:0000313" key="2">
    <source>
        <dbReference type="EMBL" id="TKR71214.1"/>
    </source>
</evidence>
<dbReference type="PANTHER" id="PTHR36341">
    <property type="entry name" value="DUF2996 FAMILY PROTEIN"/>
    <property type="match status" value="1"/>
</dbReference>
<dbReference type="STRING" id="43335.A0A4U5MNQ5"/>
<protein>
    <submittedName>
        <fullName evidence="2">Uncharacterized protein</fullName>
    </submittedName>
</protein>
<dbReference type="PANTHER" id="PTHR36341:SF3">
    <property type="entry name" value="DUF2996 FAMILY PROTEIN"/>
    <property type="match status" value="1"/>
</dbReference>
<feature type="region of interest" description="Disordered" evidence="1">
    <location>
        <begin position="42"/>
        <end position="63"/>
    </location>
</feature>
<comment type="caution">
    <text evidence="2">The sequence shown here is derived from an EMBL/GenBank/DDBJ whole genome shotgun (WGS) entry which is preliminary data.</text>
</comment>
<gene>
    <name evidence="2" type="ORF">D5086_0000303540</name>
</gene>